<gene>
    <name evidence="1" type="ORF">LCGC14_0429160</name>
</gene>
<evidence type="ECO:0000313" key="1">
    <source>
        <dbReference type="EMBL" id="KKN70643.1"/>
    </source>
</evidence>
<reference evidence="1" key="1">
    <citation type="journal article" date="2015" name="Nature">
        <title>Complex archaea that bridge the gap between prokaryotes and eukaryotes.</title>
        <authorList>
            <person name="Spang A."/>
            <person name="Saw J.H."/>
            <person name="Jorgensen S.L."/>
            <person name="Zaremba-Niedzwiedzka K."/>
            <person name="Martijn J."/>
            <person name="Lind A.E."/>
            <person name="van Eijk R."/>
            <person name="Schleper C."/>
            <person name="Guy L."/>
            <person name="Ettema T.J."/>
        </authorList>
    </citation>
    <scope>NUCLEOTIDE SEQUENCE</scope>
</reference>
<organism evidence="1">
    <name type="scientific">marine sediment metagenome</name>
    <dbReference type="NCBI Taxonomy" id="412755"/>
    <lineage>
        <taxon>unclassified sequences</taxon>
        <taxon>metagenomes</taxon>
        <taxon>ecological metagenomes</taxon>
    </lineage>
</organism>
<proteinExistence type="predicted"/>
<protein>
    <submittedName>
        <fullName evidence="1">Uncharacterized protein</fullName>
    </submittedName>
</protein>
<dbReference type="AlphaFoldDB" id="A0A0F9VY43"/>
<comment type="caution">
    <text evidence="1">The sequence shown here is derived from an EMBL/GenBank/DDBJ whole genome shotgun (WGS) entry which is preliminary data.</text>
</comment>
<name>A0A0F9VY43_9ZZZZ</name>
<dbReference type="EMBL" id="LAZR01000400">
    <property type="protein sequence ID" value="KKN70643.1"/>
    <property type="molecule type" value="Genomic_DNA"/>
</dbReference>
<accession>A0A0F9VY43</accession>
<sequence>MKGTRILVTSKPRGVFEDVYVVGTPKPGTIMEIEPTTAEVGGLFHYAVYGTQAASSGQYVSNDGDRKAIAILLEYDQQGGIYSRSYVDDELGRIYWPVMGEQFNILVEDVAGTGDDFAIGEEMMVDDGTGKLLTADSNAEAHPFTALEVVTDPTADHWIWCRFNGEGGA</sequence>